<dbReference type="InterPro" id="IPR020596">
    <property type="entry name" value="rRNA_Ade_Mease_Trfase_CS"/>
</dbReference>
<comment type="similarity">
    <text evidence="1">Belongs to the methyltransferase superfamily. L-isoaspartyl/D-aspartyl protein methyltransferase family.</text>
</comment>
<dbReference type="EMBL" id="UOFG01000051">
    <property type="protein sequence ID" value="VAW58896.1"/>
    <property type="molecule type" value="Genomic_DNA"/>
</dbReference>
<dbReference type="InterPro" id="IPR020598">
    <property type="entry name" value="rRNA_Ade_methylase_Trfase_N"/>
</dbReference>
<keyword evidence="2 6" id="KW-0489">Methyltransferase</keyword>
<dbReference type="Pfam" id="PF01135">
    <property type="entry name" value="PCMT"/>
    <property type="match status" value="1"/>
</dbReference>
<evidence type="ECO:0000256" key="1">
    <source>
        <dbReference type="ARBA" id="ARBA00005369"/>
    </source>
</evidence>
<dbReference type="AlphaFoldDB" id="A0A3B0XRC1"/>
<evidence type="ECO:0000256" key="4">
    <source>
        <dbReference type="ARBA" id="ARBA00022691"/>
    </source>
</evidence>
<dbReference type="SUPFAM" id="SSF53335">
    <property type="entry name" value="S-adenosyl-L-methionine-dependent methyltransferases"/>
    <property type="match status" value="1"/>
</dbReference>
<name>A0A3B0XRC1_9ZZZZ</name>
<dbReference type="PANTHER" id="PTHR11579">
    <property type="entry name" value="PROTEIN-L-ISOASPARTATE O-METHYLTRANSFERASE"/>
    <property type="match status" value="1"/>
</dbReference>
<dbReference type="InterPro" id="IPR000682">
    <property type="entry name" value="PCMT"/>
</dbReference>
<organism evidence="6">
    <name type="scientific">hydrothermal vent metagenome</name>
    <dbReference type="NCBI Taxonomy" id="652676"/>
    <lineage>
        <taxon>unclassified sequences</taxon>
        <taxon>metagenomes</taxon>
        <taxon>ecological metagenomes</taxon>
    </lineage>
</organism>
<dbReference type="InterPro" id="IPR029063">
    <property type="entry name" value="SAM-dependent_MTases_sf"/>
</dbReference>
<dbReference type="GO" id="GO:0004719">
    <property type="term" value="F:protein-L-isoaspartate (D-aspartate) O-methyltransferase activity"/>
    <property type="evidence" value="ECO:0007669"/>
    <property type="project" value="UniProtKB-EC"/>
</dbReference>
<gene>
    <name evidence="6" type="ORF">MNBD_GAMMA11-656</name>
</gene>
<evidence type="ECO:0000259" key="5">
    <source>
        <dbReference type="SMART" id="SM00650"/>
    </source>
</evidence>
<dbReference type="GO" id="GO:0005737">
    <property type="term" value="C:cytoplasm"/>
    <property type="evidence" value="ECO:0007669"/>
    <property type="project" value="TreeGrafter"/>
</dbReference>
<keyword evidence="3 6" id="KW-0808">Transferase</keyword>
<reference evidence="6" key="1">
    <citation type="submission" date="2018-06" db="EMBL/GenBank/DDBJ databases">
        <authorList>
            <person name="Zhirakovskaya E."/>
        </authorList>
    </citation>
    <scope>NUCLEOTIDE SEQUENCE</scope>
</reference>
<evidence type="ECO:0000256" key="3">
    <source>
        <dbReference type="ARBA" id="ARBA00022679"/>
    </source>
</evidence>
<feature type="domain" description="Ribosomal RNA adenine methylase transferase N-terminal" evidence="5">
    <location>
        <begin position="67"/>
        <end position="194"/>
    </location>
</feature>
<sequence length="219" mass="24288">MQSHLEQSHYNMVEQQIRPWDVLDNKVLNTLEQIPRDAYVPSKYTNLAYADTAIPLNSEQSMMHPILEGRILQLMDIQPEDNILEIGTGSGFLTACLAQLGCHVDSVEIDQNLFQQAEKTLQKQGISNISLSCADGLDMSGKKKKYNVIVLTGSVSDIANELKDALALGGRLFAVSGRAPAMMAHVVTRIDEKNWQDKTIFETVISPLTNGEVKPEFTL</sequence>
<evidence type="ECO:0000313" key="6">
    <source>
        <dbReference type="EMBL" id="VAW58896.1"/>
    </source>
</evidence>
<accession>A0A3B0XRC1</accession>
<dbReference type="EC" id="2.1.1.77" evidence="6"/>
<dbReference type="PROSITE" id="PS01131">
    <property type="entry name" value="RRNA_A_DIMETH"/>
    <property type="match status" value="1"/>
</dbReference>
<dbReference type="GO" id="GO:0000179">
    <property type="term" value="F:rRNA (adenine-N6,N6-)-dimethyltransferase activity"/>
    <property type="evidence" value="ECO:0007669"/>
    <property type="project" value="InterPro"/>
</dbReference>
<dbReference type="Gene3D" id="3.40.50.150">
    <property type="entry name" value="Vaccinia Virus protein VP39"/>
    <property type="match status" value="1"/>
</dbReference>
<dbReference type="SMART" id="SM00650">
    <property type="entry name" value="rADc"/>
    <property type="match status" value="1"/>
</dbReference>
<evidence type="ECO:0000256" key="2">
    <source>
        <dbReference type="ARBA" id="ARBA00022603"/>
    </source>
</evidence>
<dbReference type="CDD" id="cd02440">
    <property type="entry name" value="AdoMet_MTases"/>
    <property type="match status" value="1"/>
</dbReference>
<protein>
    <submittedName>
        <fullName evidence="6">Protein-L-isoaspartate O-methyltransferase</fullName>
        <ecNumber evidence="6">2.1.1.77</ecNumber>
    </submittedName>
</protein>
<keyword evidence="4" id="KW-0949">S-adenosyl-L-methionine</keyword>
<dbReference type="PANTHER" id="PTHR11579:SF18">
    <property type="entry name" value="PROTEIN-L-ISOASPARTATE O-METHYLTRANSFERASE"/>
    <property type="match status" value="1"/>
</dbReference>
<proteinExistence type="inferred from homology"/>